<accession>A0A1Y6B4J2</accession>
<protein>
    <submittedName>
        <fullName evidence="1">Uncharacterized protein</fullName>
    </submittedName>
</protein>
<dbReference type="AlphaFoldDB" id="A0A1Y6B4J2"/>
<dbReference type="EMBL" id="FWZT01000001">
    <property type="protein sequence ID" value="SME91557.1"/>
    <property type="molecule type" value="Genomic_DNA"/>
</dbReference>
<dbReference type="SUPFAM" id="SSF53756">
    <property type="entry name" value="UDP-Glycosyltransferase/glycogen phosphorylase"/>
    <property type="match status" value="1"/>
</dbReference>
<evidence type="ECO:0000313" key="2">
    <source>
        <dbReference type="Proteomes" id="UP000192907"/>
    </source>
</evidence>
<dbReference type="Proteomes" id="UP000192907">
    <property type="component" value="Unassembled WGS sequence"/>
</dbReference>
<keyword evidence="2" id="KW-1185">Reference proteome</keyword>
<reference evidence="2" key="1">
    <citation type="submission" date="2017-04" db="EMBL/GenBank/DDBJ databases">
        <authorList>
            <person name="Varghese N."/>
            <person name="Submissions S."/>
        </authorList>
    </citation>
    <scope>NUCLEOTIDE SEQUENCE [LARGE SCALE GENOMIC DNA]</scope>
    <source>
        <strain evidence="2">RKEM611</strain>
    </source>
</reference>
<dbReference type="Gene3D" id="3.40.50.2000">
    <property type="entry name" value="Glycogen Phosphorylase B"/>
    <property type="match status" value="2"/>
</dbReference>
<gene>
    <name evidence="1" type="ORF">SAMN06296036_101463</name>
</gene>
<evidence type="ECO:0000313" key="1">
    <source>
        <dbReference type="EMBL" id="SME91557.1"/>
    </source>
</evidence>
<organism evidence="1 2">
    <name type="scientific">Pseudobacteriovorax antillogorgiicola</name>
    <dbReference type="NCBI Taxonomy" id="1513793"/>
    <lineage>
        <taxon>Bacteria</taxon>
        <taxon>Pseudomonadati</taxon>
        <taxon>Bdellovibrionota</taxon>
        <taxon>Oligoflexia</taxon>
        <taxon>Oligoflexales</taxon>
        <taxon>Pseudobacteriovoracaceae</taxon>
        <taxon>Pseudobacteriovorax</taxon>
    </lineage>
</organism>
<dbReference type="RefSeq" id="WP_132314423.1">
    <property type="nucleotide sequence ID" value="NZ_FWZT01000001.1"/>
</dbReference>
<proteinExistence type="predicted"/>
<sequence>MKNDKKTVWHICSNRWNSAVTEYALSAAKSLKDVGWNSVFTGLADKPGHLRAMNEGLSCSPLAHFKISTLPRLIKLYWQIRPDVIFVYGGAETFLSRFFLGTPIIRFRGQDRDLTHPPKPWSYRLSQSHIAGVITPSETVAKNFRSLETRTKAITLGIDAQRYQASETRYERPTVTILGRFDPVKGHGAFFLWFRMLLLSWPEDLPKPLLKVIGEPANIPIEHMRAFADDVKLVEGKDWELVAERVPQVGNILGASHLGVICSQGSEVICRVAEEFLLCGTPIFVSGVGSLEDCLFSESAGASYRDLPGDKAVALMKKLLIESFREGLDQKAARAREAHTHFSLPVMARQLEKLIAHVGPSHLRGLEPSAEPTRP</sequence>
<name>A0A1Y6B4J2_9BACT</name>
<dbReference type="OrthoDB" id="9804196at2"/>
<dbReference type="STRING" id="1513793.SAMN06296036_101463"/>